<dbReference type="GO" id="GO:0005737">
    <property type="term" value="C:cytoplasm"/>
    <property type="evidence" value="ECO:0007669"/>
    <property type="project" value="UniProtKB-ARBA"/>
</dbReference>
<feature type="domain" description="Peptidase M24 C-terminal" evidence="6">
    <location>
        <begin position="719"/>
        <end position="783"/>
    </location>
</feature>
<dbReference type="GO" id="GO:0046872">
    <property type="term" value="F:metal ion binding"/>
    <property type="evidence" value="ECO:0007669"/>
    <property type="project" value="UniProtKB-KW"/>
</dbReference>
<dbReference type="InterPro" id="IPR032416">
    <property type="entry name" value="Peptidase_M24_C"/>
</dbReference>
<sequence>MTLELEEEEVTVWRLRRLDHLRNTLRVIPHVIRINSLPRFCKSSIYFRRYPSIKTVLLAWGACRSAVACQSFVIDVIVCNRRPPQCKRPFSRSLITLPSDHGLAWDTPDLSGVRITFSGFSCCSACIVPDPPRPPESPSLSRTRRTVSVSDRELCGPQHHNVPGRFNSTQILKRLREQFHTSVDAYIIPMADAHMSEYVSECDGRVEYVSGFTGSAATAVVTRDKAALWTDGRYFLQAEQELDCNWILMKSGLDDTPSVNDWLLEELKEGQAVWVDATLVAAATATNNIKLFAKHNIDYRAEGVNLVDIIWSTDNRTECSNSTIFPLDLRFAGRRWQDKLEDVRKKLDEVKVDALLINALDEVAWLYNLRGQDQQSSPVFRSYAVVDRDNAWLFTPLHKVTDRVKTHLNSETCSGGVDCVQVRDYDSFFVILEDLSKQWSKVLLPSPWSYSGGATYRMLSALGVPLEDPKIVSQPSPIVGLKASKNAVEVEGYIRCQIRDSATLVEFLEFLESQIEDGQYWTEVSAAEELKKRRNVQEYNMGLSFSAISAFGSNGAIIHYKPSPESDREINRTSTYLLDSGGQYLDGTTDVTRTMHYGTPTAKQIEAYTRVLMGSIDLARLVFPEGTSDSGLDIAARFPLYSAGLNYRHGTGHGIGVYLFVHEAPTQLRIYGKEPHGLYENYFMSDEPGYYEDGEFGIRLETIVQTVVKDTPYNFDNKKYLGFKAVTLVPFEPKLIDTSIMTDEQLNWLNDYHRDVRAVLGPVLQQRQNGRALKWLTSKTQPLQPSVRPGFRSSASEFIAPSLLCVGSLLLQTVVRS</sequence>
<gene>
    <name evidence="7" type="ORF">CTOB1V02_LOCUS3221</name>
</gene>
<dbReference type="Pfam" id="PF16189">
    <property type="entry name" value="Creatinase_N_2"/>
    <property type="match status" value="1"/>
</dbReference>
<organism evidence="7">
    <name type="scientific">Cyprideis torosa</name>
    <dbReference type="NCBI Taxonomy" id="163714"/>
    <lineage>
        <taxon>Eukaryota</taxon>
        <taxon>Metazoa</taxon>
        <taxon>Ecdysozoa</taxon>
        <taxon>Arthropoda</taxon>
        <taxon>Crustacea</taxon>
        <taxon>Oligostraca</taxon>
        <taxon>Ostracoda</taxon>
        <taxon>Podocopa</taxon>
        <taxon>Podocopida</taxon>
        <taxon>Cytherocopina</taxon>
        <taxon>Cytheroidea</taxon>
        <taxon>Cytherideidae</taxon>
        <taxon>Cyprideis</taxon>
    </lineage>
</organism>
<dbReference type="GO" id="GO:0070006">
    <property type="term" value="F:metalloaminopeptidase activity"/>
    <property type="evidence" value="ECO:0007669"/>
    <property type="project" value="InterPro"/>
</dbReference>
<feature type="domain" description="Creatinase N-terminal" evidence="5">
    <location>
        <begin position="204"/>
        <end position="288"/>
    </location>
</feature>
<evidence type="ECO:0000259" key="4">
    <source>
        <dbReference type="Pfam" id="PF00557"/>
    </source>
</evidence>
<name>A0A7R8W6J1_9CRUS</name>
<keyword evidence="3" id="KW-0378">Hydrolase</keyword>
<comment type="similarity">
    <text evidence="1">Belongs to the peptidase M24B family.</text>
</comment>
<dbReference type="SUPFAM" id="SSF53092">
    <property type="entry name" value="Creatinase/prolidase N-terminal domain"/>
    <property type="match status" value="1"/>
</dbReference>
<evidence type="ECO:0000256" key="2">
    <source>
        <dbReference type="ARBA" id="ARBA00022723"/>
    </source>
</evidence>
<protein>
    <submittedName>
        <fullName evidence="7">Uncharacterized protein</fullName>
    </submittedName>
</protein>
<dbReference type="InterPro" id="IPR033740">
    <property type="entry name" value="Pept_M24B"/>
</dbReference>
<dbReference type="FunFam" id="3.40.350.10:FF:000003">
    <property type="entry name" value="Xaa-pro aminopeptidase P"/>
    <property type="match status" value="1"/>
</dbReference>
<dbReference type="CDD" id="cd01085">
    <property type="entry name" value="APP"/>
    <property type="match status" value="1"/>
</dbReference>
<dbReference type="FunFam" id="3.90.230.10:FF:000009">
    <property type="entry name" value="xaa-Pro aminopeptidase 2"/>
    <property type="match status" value="1"/>
</dbReference>
<dbReference type="AlphaFoldDB" id="A0A7R8W6J1"/>
<dbReference type="OrthoDB" id="9995434at2759"/>
<dbReference type="InterPro" id="IPR050422">
    <property type="entry name" value="X-Pro_aminopeptidase_P"/>
</dbReference>
<accession>A0A7R8W6J1</accession>
<dbReference type="PANTHER" id="PTHR43763:SF6">
    <property type="entry name" value="XAA-PRO AMINOPEPTIDASE 1"/>
    <property type="match status" value="1"/>
</dbReference>
<keyword evidence="2" id="KW-0479">Metal-binding</keyword>
<feature type="domain" description="Peptidase M24" evidence="4">
    <location>
        <begin position="497"/>
        <end position="704"/>
    </location>
</feature>
<dbReference type="Gene3D" id="3.90.230.10">
    <property type="entry name" value="Creatinase/methionine aminopeptidase superfamily"/>
    <property type="match status" value="1"/>
</dbReference>
<dbReference type="InterPro" id="IPR000994">
    <property type="entry name" value="Pept_M24"/>
</dbReference>
<dbReference type="Pfam" id="PF00557">
    <property type="entry name" value="Peptidase_M24"/>
    <property type="match status" value="1"/>
</dbReference>
<dbReference type="InterPro" id="IPR036005">
    <property type="entry name" value="Creatinase/aminopeptidase-like"/>
</dbReference>
<proteinExistence type="inferred from homology"/>
<dbReference type="EMBL" id="OB660542">
    <property type="protein sequence ID" value="CAD7225276.1"/>
    <property type="molecule type" value="Genomic_DNA"/>
</dbReference>
<evidence type="ECO:0000256" key="3">
    <source>
        <dbReference type="ARBA" id="ARBA00022801"/>
    </source>
</evidence>
<dbReference type="InterPro" id="IPR000587">
    <property type="entry name" value="Creatinase_N"/>
</dbReference>
<dbReference type="Pfam" id="PF01321">
    <property type="entry name" value="Creatinase_N"/>
    <property type="match status" value="1"/>
</dbReference>
<dbReference type="InterPro" id="IPR029149">
    <property type="entry name" value="Creatin/AminoP/Spt16_N"/>
</dbReference>
<evidence type="ECO:0000259" key="6">
    <source>
        <dbReference type="Pfam" id="PF16188"/>
    </source>
</evidence>
<reference evidence="7" key="1">
    <citation type="submission" date="2020-11" db="EMBL/GenBank/DDBJ databases">
        <authorList>
            <person name="Tran Van P."/>
        </authorList>
    </citation>
    <scope>NUCLEOTIDE SEQUENCE</scope>
</reference>
<dbReference type="Pfam" id="PF16188">
    <property type="entry name" value="Peptidase_M24_C"/>
    <property type="match status" value="1"/>
</dbReference>
<evidence type="ECO:0000313" key="7">
    <source>
        <dbReference type="EMBL" id="CAD7225276.1"/>
    </source>
</evidence>
<dbReference type="SUPFAM" id="SSF55920">
    <property type="entry name" value="Creatinase/aminopeptidase"/>
    <property type="match status" value="1"/>
</dbReference>
<dbReference type="Gene3D" id="3.40.350.10">
    <property type="entry name" value="Creatinase/prolidase N-terminal domain"/>
    <property type="match status" value="2"/>
</dbReference>
<evidence type="ECO:0000256" key="1">
    <source>
        <dbReference type="ARBA" id="ARBA00008766"/>
    </source>
</evidence>
<evidence type="ECO:0000259" key="5">
    <source>
        <dbReference type="Pfam" id="PF01321"/>
    </source>
</evidence>
<dbReference type="PANTHER" id="PTHR43763">
    <property type="entry name" value="XAA-PRO AMINOPEPTIDASE 1"/>
    <property type="match status" value="1"/>
</dbReference>